<evidence type="ECO:0000313" key="1">
    <source>
        <dbReference type="EMBL" id="SEP06297.1"/>
    </source>
</evidence>
<dbReference type="AlphaFoldDB" id="A0A1H8UTJ1"/>
<dbReference type="Proteomes" id="UP000198809">
    <property type="component" value="Unassembled WGS sequence"/>
</dbReference>
<reference evidence="1 2" key="1">
    <citation type="submission" date="2016-10" db="EMBL/GenBank/DDBJ databases">
        <authorList>
            <person name="de Groot N.N."/>
        </authorList>
    </citation>
    <scope>NUCLEOTIDE SEQUENCE [LARGE SCALE GENOMIC DNA]</scope>
    <source>
        <strain evidence="1 2">CGMCC 1.10238</strain>
    </source>
</reference>
<gene>
    <name evidence="1" type="ORF">SAMN04487895_11918</name>
</gene>
<sequence>MLSLFNPPHSPPVMNSYPHHRHLSQIPMEGHTGRRADMLHAANQPGGLVSTIPSGISVEEPYKIGETIK</sequence>
<proteinExistence type="predicted"/>
<accession>A0A1H8UTJ1</accession>
<organism evidence="1 2">
    <name type="scientific">Paenibacillus sophorae</name>
    <dbReference type="NCBI Taxonomy" id="1333845"/>
    <lineage>
        <taxon>Bacteria</taxon>
        <taxon>Bacillati</taxon>
        <taxon>Bacillota</taxon>
        <taxon>Bacilli</taxon>
        <taxon>Bacillales</taxon>
        <taxon>Paenibacillaceae</taxon>
        <taxon>Paenibacillus</taxon>
    </lineage>
</organism>
<name>A0A1H8UTJ1_9BACL</name>
<evidence type="ECO:0000313" key="2">
    <source>
        <dbReference type="Proteomes" id="UP000198809"/>
    </source>
</evidence>
<protein>
    <submittedName>
        <fullName evidence="1">Uncharacterized protein</fullName>
    </submittedName>
</protein>
<dbReference type="EMBL" id="FODH01000019">
    <property type="protein sequence ID" value="SEP06297.1"/>
    <property type="molecule type" value="Genomic_DNA"/>
</dbReference>